<reference evidence="1 2" key="1">
    <citation type="submission" date="2019-01" db="EMBL/GenBank/DDBJ databases">
        <title>Sequencing of cultivated peanut Arachis hypogaea provides insights into genome evolution and oil improvement.</title>
        <authorList>
            <person name="Chen X."/>
        </authorList>
    </citation>
    <scope>NUCLEOTIDE SEQUENCE [LARGE SCALE GENOMIC DNA]</scope>
    <source>
        <strain evidence="2">cv. Fuhuasheng</strain>
        <tissue evidence="1">Leaves</tissue>
    </source>
</reference>
<sequence length="191" mass="21944">MASKIPTAPKYNKTHYLRCLTRLLHDKFQNMSNEKKVIIQELGFDGLMHIPPMNMPHKLLKELTYSFDLIRNTLDTRYGVLSINQENIRVAIGLNASGSLFPGKVNYKELSEGDKEVYRSFQGKTLKQLTESMMKIRVDSDKNHLKFKRMFILYIQMSFLLPKIINKTLYMSGIGVAIFSTSSSRAKVSTN</sequence>
<dbReference type="EMBL" id="SDMP01000006">
    <property type="protein sequence ID" value="RYR53184.1"/>
    <property type="molecule type" value="Genomic_DNA"/>
</dbReference>
<comment type="caution">
    <text evidence="1">The sequence shown here is derived from an EMBL/GenBank/DDBJ whole genome shotgun (WGS) entry which is preliminary data.</text>
</comment>
<accession>A0A445CQK3</accession>
<gene>
    <name evidence="1" type="ORF">Ahy_A06g028182</name>
</gene>
<name>A0A445CQK3_ARAHY</name>
<dbReference type="Proteomes" id="UP000289738">
    <property type="component" value="Chromosome A06"/>
</dbReference>
<dbReference type="AlphaFoldDB" id="A0A445CQK3"/>
<proteinExistence type="predicted"/>
<evidence type="ECO:0000313" key="2">
    <source>
        <dbReference type="Proteomes" id="UP000289738"/>
    </source>
</evidence>
<protein>
    <submittedName>
        <fullName evidence="1">Uncharacterized protein</fullName>
    </submittedName>
</protein>
<keyword evidence="2" id="KW-1185">Reference proteome</keyword>
<evidence type="ECO:0000313" key="1">
    <source>
        <dbReference type="EMBL" id="RYR53184.1"/>
    </source>
</evidence>
<organism evidence="1 2">
    <name type="scientific">Arachis hypogaea</name>
    <name type="common">Peanut</name>
    <dbReference type="NCBI Taxonomy" id="3818"/>
    <lineage>
        <taxon>Eukaryota</taxon>
        <taxon>Viridiplantae</taxon>
        <taxon>Streptophyta</taxon>
        <taxon>Embryophyta</taxon>
        <taxon>Tracheophyta</taxon>
        <taxon>Spermatophyta</taxon>
        <taxon>Magnoliopsida</taxon>
        <taxon>eudicotyledons</taxon>
        <taxon>Gunneridae</taxon>
        <taxon>Pentapetalae</taxon>
        <taxon>rosids</taxon>
        <taxon>fabids</taxon>
        <taxon>Fabales</taxon>
        <taxon>Fabaceae</taxon>
        <taxon>Papilionoideae</taxon>
        <taxon>50 kb inversion clade</taxon>
        <taxon>dalbergioids sensu lato</taxon>
        <taxon>Dalbergieae</taxon>
        <taxon>Pterocarpus clade</taxon>
        <taxon>Arachis</taxon>
    </lineage>
</organism>